<name>A0A542SQ90_9MICO</name>
<keyword evidence="4 6" id="KW-0472">Membrane</keyword>
<evidence type="ECO:0000256" key="3">
    <source>
        <dbReference type="ARBA" id="ARBA00022989"/>
    </source>
</evidence>
<evidence type="ECO:0000313" key="9">
    <source>
        <dbReference type="Proteomes" id="UP000316181"/>
    </source>
</evidence>
<evidence type="ECO:0000256" key="1">
    <source>
        <dbReference type="ARBA" id="ARBA00004127"/>
    </source>
</evidence>
<dbReference type="RefSeq" id="WP_142112259.1">
    <property type="nucleotide sequence ID" value="NZ_BAAATB010000010.1"/>
</dbReference>
<proteinExistence type="predicted"/>
<protein>
    <submittedName>
        <fullName evidence="8">Putative membrane protein</fullName>
    </submittedName>
</protein>
<feature type="region of interest" description="Disordered" evidence="5">
    <location>
        <begin position="1"/>
        <end position="29"/>
    </location>
</feature>
<feature type="domain" description="DUF202" evidence="7">
    <location>
        <begin position="38"/>
        <end position="92"/>
    </location>
</feature>
<organism evidence="8 9">
    <name type="scientific">Rarobacter incanus</name>
    <dbReference type="NCBI Taxonomy" id="153494"/>
    <lineage>
        <taxon>Bacteria</taxon>
        <taxon>Bacillati</taxon>
        <taxon>Actinomycetota</taxon>
        <taxon>Actinomycetes</taxon>
        <taxon>Micrococcales</taxon>
        <taxon>Rarobacteraceae</taxon>
        <taxon>Rarobacter</taxon>
    </lineage>
</organism>
<dbReference type="AlphaFoldDB" id="A0A542SQ90"/>
<gene>
    <name evidence="8" type="ORF">FB389_1452</name>
</gene>
<evidence type="ECO:0000256" key="4">
    <source>
        <dbReference type="ARBA" id="ARBA00023136"/>
    </source>
</evidence>
<evidence type="ECO:0000259" key="7">
    <source>
        <dbReference type="Pfam" id="PF02656"/>
    </source>
</evidence>
<dbReference type="InterPro" id="IPR003807">
    <property type="entry name" value="DUF202"/>
</dbReference>
<dbReference type="Pfam" id="PF02656">
    <property type="entry name" value="DUF202"/>
    <property type="match status" value="1"/>
</dbReference>
<evidence type="ECO:0000256" key="6">
    <source>
        <dbReference type="SAM" id="Phobius"/>
    </source>
</evidence>
<evidence type="ECO:0000256" key="2">
    <source>
        <dbReference type="ARBA" id="ARBA00022692"/>
    </source>
</evidence>
<comment type="subcellular location">
    <subcellularLocation>
        <location evidence="1">Endomembrane system</location>
        <topology evidence="1">Multi-pass membrane protein</topology>
    </subcellularLocation>
</comment>
<keyword evidence="2 6" id="KW-0812">Transmembrane</keyword>
<comment type="caution">
    <text evidence="8">The sequence shown here is derived from an EMBL/GenBank/DDBJ whole genome shotgun (WGS) entry which is preliminary data.</text>
</comment>
<dbReference type="EMBL" id="VFNV01000001">
    <property type="protein sequence ID" value="TQK76762.1"/>
    <property type="molecule type" value="Genomic_DNA"/>
</dbReference>
<evidence type="ECO:0000313" key="8">
    <source>
        <dbReference type="EMBL" id="TQK76762.1"/>
    </source>
</evidence>
<dbReference type="Proteomes" id="UP000316181">
    <property type="component" value="Unassembled WGS sequence"/>
</dbReference>
<accession>A0A542SQ90</accession>
<dbReference type="GO" id="GO:0012505">
    <property type="term" value="C:endomembrane system"/>
    <property type="evidence" value="ECO:0007669"/>
    <property type="project" value="UniProtKB-SubCell"/>
</dbReference>
<evidence type="ECO:0000256" key="5">
    <source>
        <dbReference type="SAM" id="MobiDB-lite"/>
    </source>
</evidence>
<keyword evidence="3 6" id="KW-1133">Transmembrane helix</keyword>
<feature type="transmembrane region" description="Helical" evidence="6">
    <location>
        <begin position="69"/>
        <end position="89"/>
    </location>
</feature>
<feature type="transmembrane region" description="Helical" evidence="6">
    <location>
        <begin position="44"/>
        <end position="63"/>
    </location>
</feature>
<reference evidence="8 9" key="1">
    <citation type="submission" date="2019-06" db="EMBL/GenBank/DDBJ databases">
        <title>Sequencing the genomes of 1000 actinobacteria strains.</title>
        <authorList>
            <person name="Klenk H.-P."/>
        </authorList>
    </citation>
    <scope>NUCLEOTIDE SEQUENCE [LARGE SCALE GENOMIC DNA]</scope>
    <source>
        <strain evidence="8 9">DSM 10596</strain>
    </source>
</reference>
<sequence>MTVKPRRVASSPIPKRRDAARAAAAPPAARPPSLLLFAERTRMAWRRTLLSAAVVSLASLRLLPNAIGGAGIVLPAIALLGLAALWVAASRRANRIDKAVAQGRALPGSLALFSLAATAFAAGIAGLILVVIAR</sequence>
<feature type="transmembrane region" description="Helical" evidence="6">
    <location>
        <begin position="110"/>
        <end position="133"/>
    </location>
</feature>
<keyword evidence="9" id="KW-1185">Reference proteome</keyword>